<accession>A0ACD3A8L8</accession>
<gene>
    <name evidence="1" type="ORF">BDN72DRAFT_964839</name>
</gene>
<keyword evidence="2" id="KW-1185">Reference proteome</keyword>
<name>A0ACD3A8L8_9AGAR</name>
<evidence type="ECO:0000313" key="1">
    <source>
        <dbReference type="EMBL" id="TFK61981.1"/>
    </source>
</evidence>
<sequence>MDPCLPQELERIIFIYACHHHDQPPTNLFLVAKRVREWLLPIVFKVVIINRSLSSPIKFSSLHQFQTYGPHIQHFLLVQRSCDGLLEERNEYLAQCPNITNLAFWWLPLAESRRLDSILHMPKLTHLSITLENLLALISPAQGGQSDSSMTALPPHPPLFPNLTHLDLLRFPNDSSQSNTDVIIMIAREVPHLTHVTCQPTLGASFILKLILHEFKHLKALIWRSPGSSRVMEGRVSPVDDDRIVFIAWHRQVDWRDAATGNGLGIWEFADEVLAKRAEGKQNKAG</sequence>
<dbReference type="Proteomes" id="UP000308600">
    <property type="component" value="Unassembled WGS sequence"/>
</dbReference>
<organism evidence="1 2">
    <name type="scientific">Pluteus cervinus</name>
    <dbReference type="NCBI Taxonomy" id="181527"/>
    <lineage>
        <taxon>Eukaryota</taxon>
        <taxon>Fungi</taxon>
        <taxon>Dikarya</taxon>
        <taxon>Basidiomycota</taxon>
        <taxon>Agaricomycotina</taxon>
        <taxon>Agaricomycetes</taxon>
        <taxon>Agaricomycetidae</taxon>
        <taxon>Agaricales</taxon>
        <taxon>Pluteineae</taxon>
        <taxon>Pluteaceae</taxon>
        <taxon>Pluteus</taxon>
    </lineage>
</organism>
<evidence type="ECO:0000313" key="2">
    <source>
        <dbReference type="Proteomes" id="UP000308600"/>
    </source>
</evidence>
<dbReference type="EMBL" id="ML208615">
    <property type="protein sequence ID" value="TFK61981.1"/>
    <property type="molecule type" value="Genomic_DNA"/>
</dbReference>
<reference evidence="1 2" key="1">
    <citation type="journal article" date="2019" name="Nat. Ecol. Evol.">
        <title>Megaphylogeny resolves global patterns of mushroom evolution.</title>
        <authorList>
            <person name="Varga T."/>
            <person name="Krizsan K."/>
            <person name="Foldi C."/>
            <person name="Dima B."/>
            <person name="Sanchez-Garcia M."/>
            <person name="Sanchez-Ramirez S."/>
            <person name="Szollosi G.J."/>
            <person name="Szarkandi J.G."/>
            <person name="Papp V."/>
            <person name="Albert L."/>
            <person name="Andreopoulos W."/>
            <person name="Angelini C."/>
            <person name="Antonin V."/>
            <person name="Barry K.W."/>
            <person name="Bougher N.L."/>
            <person name="Buchanan P."/>
            <person name="Buyck B."/>
            <person name="Bense V."/>
            <person name="Catcheside P."/>
            <person name="Chovatia M."/>
            <person name="Cooper J."/>
            <person name="Damon W."/>
            <person name="Desjardin D."/>
            <person name="Finy P."/>
            <person name="Geml J."/>
            <person name="Haridas S."/>
            <person name="Hughes K."/>
            <person name="Justo A."/>
            <person name="Karasinski D."/>
            <person name="Kautmanova I."/>
            <person name="Kiss B."/>
            <person name="Kocsube S."/>
            <person name="Kotiranta H."/>
            <person name="LaButti K.M."/>
            <person name="Lechner B.E."/>
            <person name="Liimatainen K."/>
            <person name="Lipzen A."/>
            <person name="Lukacs Z."/>
            <person name="Mihaltcheva S."/>
            <person name="Morgado L.N."/>
            <person name="Niskanen T."/>
            <person name="Noordeloos M.E."/>
            <person name="Ohm R.A."/>
            <person name="Ortiz-Santana B."/>
            <person name="Ovrebo C."/>
            <person name="Racz N."/>
            <person name="Riley R."/>
            <person name="Savchenko A."/>
            <person name="Shiryaev A."/>
            <person name="Soop K."/>
            <person name="Spirin V."/>
            <person name="Szebenyi C."/>
            <person name="Tomsovsky M."/>
            <person name="Tulloss R.E."/>
            <person name="Uehling J."/>
            <person name="Grigoriev I.V."/>
            <person name="Vagvolgyi C."/>
            <person name="Papp T."/>
            <person name="Martin F.M."/>
            <person name="Miettinen O."/>
            <person name="Hibbett D.S."/>
            <person name="Nagy L.G."/>
        </authorList>
    </citation>
    <scope>NUCLEOTIDE SEQUENCE [LARGE SCALE GENOMIC DNA]</scope>
    <source>
        <strain evidence="1 2">NL-1719</strain>
    </source>
</reference>
<proteinExistence type="predicted"/>
<protein>
    <submittedName>
        <fullName evidence="1">Uncharacterized protein</fullName>
    </submittedName>
</protein>